<keyword evidence="1" id="KW-0805">Transcription regulation</keyword>
<dbReference type="InterPro" id="IPR000524">
    <property type="entry name" value="Tscrpt_reg_HTH_GntR"/>
</dbReference>
<evidence type="ECO:0000256" key="3">
    <source>
        <dbReference type="ARBA" id="ARBA00023163"/>
    </source>
</evidence>
<organism evidence="5 6">
    <name type="scientific">Jiella pacifica</name>
    <dbReference type="NCBI Taxonomy" id="2696469"/>
    <lineage>
        <taxon>Bacteria</taxon>
        <taxon>Pseudomonadati</taxon>
        <taxon>Pseudomonadota</taxon>
        <taxon>Alphaproteobacteria</taxon>
        <taxon>Hyphomicrobiales</taxon>
        <taxon>Aurantimonadaceae</taxon>
        <taxon>Jiella</taxon>
    </lineage>
</organism>
<dbReference type="InterPro" id="IPR011711">
    <property type="entry name" value="GntR_C"/>
</dbReference>
<feature type="domain" description="HTH gntR-type" evidence="4">
    <location>
        <begin position="8"/>
        <end position="75"/>
    </location>
</feature>
<dbReference type="InterPro" id="IPR008920">
    <property type="entry name" value="TF_FadR/GntR_C"/>
</dbReference>
<keyword evidence="6" id="KW-1185">Reference proteome</keyword>
<sequence length="246" mass="26438">MLKIDEKGAVAPQIYGALRQAIITMALKPGQALSEKEIALSFGSSRQPAREAFIKLAEAGLVRILPQRGTFVVKVSPRQVADARFVREAVEVAVARHCCLSASAAALDALEQVVAGQEEAAAANDHAGFLALDEKFHKGLAEAIGCSEAWRVIEMGKAQMDRVRYLSLPEASPMSLLIDQHRDILRAIRAGDADGAAAAVRIHLREILLALPRLAKAFPELFEDEELPGHAADLQPALRVGAVEGR</sequence>
<gene>
    <name evidence="5" type="ORF">GTK09_05470</name>
</gene>
<dbReference type="PROSITE" id="PS50949">
    <property type="entry name" value="HTH_GNTR"/>
    <property type="match status" value="1"/>
</dbReference>
<dbReference type="PANTHER" id="PTHR43537">
    <property type="entry name" value="TRANSCRIPTIONAL REGULATOR, GNTR FAMILY"/>
    <property type="match status" value="1"/>
</dbReference>
<dbReference type="Pfam" id="PF07729">
    <property type="entry name" value="FCD"/>
    <property type="match status" value="1"/>
</dbReference>
<keyword evidence="3" id="KW-0804">Transcription</keyword>
<proteinExistence type="predicted"/>
<evidence type="ECO:0000256" key="2">
    <source>
        <dbReference type="ARBA" id="ARBA00023125"/>
    </source>
</evidence>
<dbReference type="SMART" id="SM00895">
    <property type="entry name" value="FCD"/>
    <property type="match status" value="1"/>
</dbReference>
<dbReference type="EMBL" id="JAAAMG010000003">
    <property type="protein sequence ID" value="NDW03873.1"/>
    <property type="molecule type" value="Genomic_DNA"/>
</dbReference>
<evidence type="ECO:0000259" key="4">
    <source>
        <dbReference type="PROSITE" id="PS50949"/>
    </source>
</evidence>
<evidence type="ECO:0000256" key="1">
    <source>
        <dbReference type="ARBA" id="ARBA00023015"/>
    </source>
</evidence>
<dbReference type="SMART" id="SM00345">
    <property type="entry name" value="HTH_GNTR"/>
    <property type="match status" value="1"/>
</dbReference>
<keyword evidence="2" id="KW-0238">DNA-binding</keyword>
<dbReference type="Gene3D" id="1.10.10.10">
    <property type="entry name" value="Winged helix-like DNA-binding domain superfamily/Winged helix DNA-binding domain"/>
    <property type="match status" value="1"/>
</dbReference>
<dbReference type="InterPro" id="IPR036390">
    <property type="entry name" value="WH_DNA-bd_sf"/>
</dbReference>
<evidence type="ECO:0000313" key="6">
    <source>
        <dbReference type="Proteomes" id="UP000469011"/>
    </source>
</evidence>
<dbReference type="RefSeq" id="WP_163461716.1">
    <property type="nucleotide sequence ID" value="NZ_JAAAMG010000003.1"/>
</dbReference>
<accession>A0A6N9SXR4</accession>
<dbReference type="PANTHER" id="PTHR43537:SF6">
    <property type="entry name" value="HTH-TYPE TRANSCRIPTIONAL REPRESSOR RSPR"/>
    <property type="match status" value="1"/>
</dbReference>
<dbReference type="GO" id="GO:0003677">
    <property type="term" value="F:DNA binding"/>
    <property type="evidence" value="ECO:0007669"/>
    <property type="project" value="UniProtKB-KW"/>
</dbReference>
<dbReference type="Gene3D" id="1.20.120.530">
    <property type="entry name" value="GntR ligand-binding domain-like"/>
    <property type="match status" value="1"/>
</dbReference>
<dbReference type="SUPFAM" id="SSF46785">
    <property type="entry name" value="Winged helix' DNA-binding domain"/>
    <property type="match status" value="1"/>
</dbReference>
<dbReference type="CDD" id="cd07377">
    <property type="entry name" value="WHTH_GntR"/>
    <property type="match status" value="1"/>
</dbReference>
<reference evidence="5 6" key="1">
    <citation type="submission" date="2020-01" db="EMBL/GenBank/DDBJ databases">
        <title>Jiella pacifica sp. nov.</title>
        <authorList>
            <person name="Xue Z."/>
            <person name="Zhu S."/>
            <person name="Chen J."/>
            <person name="Yang J."/>
        </authorList>
    </citation>
    <scope>NUCLEOTIDE SEQUENCE [LARGE SCALE GENOMIC DNA]</scope>
    <source>
        <strain evidence="5 6">40Bstr34</strain>
    </source>
</reference>
<dbReference type="GO" id="GO:0003700">
    <property type="term" value="F:DNA-binding transcription factor activity"/>
    <property type="evidence" value="ECO:0007669"/>
    <property type="project" value="InterPro"/>
</dbReference>
<dbReference type="Pfam" id="PF00392">
    <property type="entry name" value="GntR"/>
    <property type="match status" value="1"/>
</dbReference>
<evidence type="ECO:0000313" key="5">
    <source>
        <dbReference type="EMBL" id="NDW03873.1"/>
    </source>
</evidence>
<dbReference type="AlphaFoldDB" id="A0A6N9SXR4"/>
<comment type="caution">
    <text evidence="5">The sequence shown here is derived from an EMBL/GenBank/DDBJ whole genome shotgun (WGS) entry which is preliminary data.</text>
</comment>
<name>A0A6N9SXR4_9HYPH</name>
<dbReference type="SUPFAM" id="SSF48008">
    <property type="entry name" value="GntR ligand-binding domain-like"/>
    <property type="match status" value="1"/>
</dbReference>
<dbReference type="Proteomes" id="UP000469011">
    <property type="component" value="Unassembled WGS sequence"/>
</dbReference>
<dbReference type="InterPro" id="IPR036388">
    <property type="entry name" value="WH-like_DNA-bd_sf"/>
</dbReference>
<protein>
    <submittedName>
        <fullName evidence="5">FCD domain-containing protein</fullName>
    </submittedName>
</protein>